<reference evidence="9" key="1">
    <citation type="journal article" date="2019" name="Int. J. Syst. Evol. Microbiol.">
        <title>The Global Catalogue of Microorganisms (GCM) 10K type strain sequencing project: providing services to taxonomists for standard genome sequencing and annotation.</title>
        <authorList>
            <consortium name="The Broad Institute Genomics Platform"/>
            <consortium name="The Broad Institute Genome Sequencing Center for Infectious Disease"/>
            <person name="Wu L."/>
            <person name="Ma J."/>
        </authorList>
    </citation>
    <scope>NUCLEOTIDE SEQUENCE [LARGE SCALE GENOMIC DNA]</scope>
    <source>
        <strain evidence="9">NBRC 111980</strain>
    </source>
</reference>
<feature type="transmembrane region" description="Helical" evidence="7">
    <location>
        <begin position="140"/>
        <end position="160"/>
    </location>
</feature>
<dbReference type="Proteomes" id="UP001156670">
    <property type="component" value="Unassembled WGS sequence"/>
</dbReference>
<proteinExistence type="inferred from homology"/>
<dbReference type="PANTHER" id="PTHR20855:SF3">
    <property type="entry name" value="LD03007P"/>
    <property type="match status" value="1"/>
</dbReference>
<evidence type="ECO:0000313" key="8">
    <source>
        <dbReference type="EMBL" id="GLQ91543.1"/>
    </source>
</evidence>
<name>A0ABQ5XLZ7_9GAMM</name>
<dbReference type="InterPro" id="IPR004254">
    <property type="entry name" value="AdipoR/HlyIII-related"/>
</dbReference>
<dbReference type="PANTHER" id="PTHR20855">
    <property type="entry name" value="ADIPOR/PROGESTIN RECEPTOR-RELATED"/>
    <property type="match status" value="1"/>
</dbReference>
<keyword evidence="4 7" id="KW-0812">Transmembrane</keyword>
<feature type="transmembrane region" description="Helical" evidence="7">
    <location>
        <begin position="55"/>
        <end position="74"/>
    </location>
</feature>
<dbReference type="NCBIfam" id="TIGR01065">
    <property type="entry name" value="hlyIII"/>
    <property type="match status" value="1"/>
</dbReference>
<evidence type="ECO:0000256" key="5">
    <source>
        <dbReference type="ARBA" id="ARBA00022989"/>
    </source>
</evidence>
<keyword evidence="6 7" id="KW-0472">Membrane</keyword>
<evidence type="ECO:0000256" key="1">
    <source>
        <dbReference type="ARBA" id="ARBA00004651"/>
    </source>
</evidence>
<sequence length="222" mass="24109">MSAANGVALPRYGFGDELASSVIHGIGILLSVAGLAVLVMHSAAAGRPSDVLASAVYGVSLIALYTASTLYHAIRIESARRWLRTLDHIAIFLLIAGTYTPFTLIALRGVWGWSLFGMVWTLALLGSALELGMFNRYRRFAVLLYVAMGWIGMIAFKPLLAHLQAGGMVFLLAGGVAYTLGVPFYLWRKLPYHHSVWHAFVLAGSVLQFLAVFFYVVPTSST</sequence>
<evidence type="ECO:0000256" key="3">
    <source>
        <dbReference type="ARBA" id="ARBA00022475"/>
    </source>
</evidence>
<gene>
    <name evidence="8" type="primary">yplQ</name>
    <name evidence="8" type="ORF">GCM10007901_04930</name>
</gene>
<dbReference type="EMBL" id="BSOB01000005">
    <property type="protein sequence ID" value="GLQ91543.1"/>
    <property type="molecule type" value="Genomic_DNA"/>
</dbReference>
<dbReference type="InterPro" id="IPR005744">
    <property type="entry name" value="Hy-lIII"/>
</dbReference>
<comment type="caution">
    <text evidence="8">The sequence shown here is derived from an EMBL/GenBank/DDBJ whole genome shotgun (WGS) entry which is preliminary data.</text>
</comment>
<keyword evidence="5 7" id="KW-1133">Transmembrane helix</keyword>
<feature type="transmembrane region" description="Helical" evidence="7">
    <location>
        <begin position="113"/>
        <end position="133"/>
    </location>
</feature>
<dbReference type="RefSeq" id="WP_284319309.1">
    <property type="nucleotide sequence ID" value="NZ_BSOB01000005.1"/>
</dbReference>
<comment type="subcellular location">
    <subcellularLocation>
        <location evidence="1">Cell membrane</location>
        <topology evidence="1">Multi-pass membrane protein</topology>
    </subcellularLocation>
</comment>
<feature type="transmembrane region" description="Helical" evidence="7">
    <location>
        <begin position="199"/>
        <end position="217"/>
    </location>
</feature>
<accession>A0ABQ5XLZ7</accession>
<feature type="transmembrane region" description="Helical" evidence="7">
    <location>
        <begin position="86"/>
        <end position="107"/>
    </location>
</feature>
<evidence type="ECO:0000256" key="7">
    <source>
        <dbReference type="SAM" id="Phobius"/>
    </source>
</evidence>
<keyword evidence="3" id="KW-1003">Cell membrane</keyword>
<evidence type="ECO:0000313" key="9">
    <source>
        <dbReference type="Proteomes" id="UP001156670"/>
    </source>
</evidence>
<dbReference type="Pfam" id="PF03006">
    <property type="entry name" value="HlyIII"/>
    <property type="match status" value="1"/>
</dbReference>
<keyword evidence="9" id="KW-1185">Reference proteome</keyword>
<feature type="transmembrane region" description="Helical" evidence="7">
    <location>
        <begin position="21"/>
        <end position="43"/>
    </location>
</feature>
<feature type="transmembrane region" description="Helical" evidence="7">
    <location>
        <begin position="166"/>
        <end position="187"/>
    </location>
</feature>
<evidence type="ECO:0000256" key="2">
    <source>
        <dbReference type="ARBA" id="ARBA00008488"/>
    </source>
</evidence>
<organism evidence="8 9">
    <name type="scientific">Dyella acidisoli</name>
    <dbReference type="NCBI Taxonomy" id="1867834"/>
    <lineage>
        <taxon>Bacteria</taxon>
        <taxon>Pseudomonadati</taxon>
        <taxon>Pseudomonadota</taxon>
        <taxon>Gammaproteobacteria</taxon>
        <taxon>Lysobacterales</taxon>
        <taxon>Rhodanobacteraceae</taxon>
        <taxon>Dyella</taxon>
    </lineage>
</organism>
<comment type="similarity">
    <text evidence="2">Belongs to the UPF0073 (Hly-III) family.</text>
</comment>
<evidence type="ECO:0000256" key="6">
    <source>
        <dbReference type="ARBA" id="ARBA00023136"/>
    </source>
</evidence>
<protein>
    <submittedName>
        <fullName evidence="8">Hemolysin III</fullName>
    </submittedName>
</protein>
<evidence type="ECO:0000256" key="4">
    <source>
        <dbReference type="ARBA" id="ARBA00022692"/>
    </source>
</evidence>